<accession>A0A2S0U403</accession>
<evidence type="ECO:0000256" key="6">
    <source>
        <dbReference type="ARBA" id="ARBA00022932"/>
    </source>
</evidence>
<comment type="similarity">
    <text evidence="1">Belongs to the DNA polymerase type-B family.</text>
</comment>
<dbReference type="Pfam" id="PF03175">
    <property type="entry name" value="DNA_pol_B_2"/>
    <property type="match status" value="1"/>
</dbReference>
<protein>
    <recommendedName>
        <fullName evidence="2">DNA-directed DNA polymerase</fullName>
        <ecNumber evidence="2">2.7.7.7</ecNumber>
    </recommendedName>
</protein>
<dbReference type="InterPro" id="IPR006172">
    <property type="entry name" value="DNA-dir_DNA_pol_B"/>
</dbReference>
<evidence type="ECO:0000313" key="10">
    <source>
        <dbReference type="EMBL" id="AWB36223.1"/>
    </source>
</evidence>
<dbReference type="Gene3D" id="1.10.287.690">
    <property type="entry name" value="Helix hairpin bin"/>
    <property type="match status" value="1"/>
</dbReference>
<evidence type="ECO:0000256" key="8">
    <source>
        <dbReference type="ARBA" id="ARBA00049244"/>
    </source>
</evidence>
<dbReference type="GeneID" id="36940917"/>
<dbReference type="PANTHER" id="PTHR33568:SF3">
    <property type="entry name" value="DNA-DIRECTED DNA POLYMERASE"/>
    <property type="match status" value="1"/>
</dbReference>
<dbReference type="PANTHER" id="PTHR33568">
    <property type="entry name" value="DNA POLYMERASE"/>
    <property type="match status" value="1"/>
</dbReference>
<dbReference type="InterPro" id="IPR023211">
    <property type="entry name" value="DNA_pol_palm_dom_sf"/>
</dbReference>
<evidence type="ECO:0000256" key="1">
    <source>
        <dbReference type="ARBA" id="ARBA00005755"/>
    </source>
</evidence>
<evidence type="ECO:0000256" key="2">
    <source>
        <dbReference type="ARBA" id="ARBA00012417"/>
    </source>
</evidence>
<reference evidence="10" key="1">
    <citation type="journal article" date="2018" name="Int. J. Biol. Macromol.">
        <title>Characterization and comparative mitogenomic analysis of six newly sequenced mitochondrial genomes from ectomycorrhizal fungi (Russula) and phylogenetic analysis of the Agaricomycetes.</title>
        <authorList>
            <person name="Li Q."/>
            <person name="Wang Q."/>
            <person name="Chen C."/>
            <person name="Jin X."/>
            <person name="Chen Z."/>
            <person name="Xiong C."/>
            <person name="Li P."/>
            <person name="Zhao J."/>
            <person name="Huang W."/>
        </authorList>
    </citation>
    <scope>NUCLEOTIDE SEQUENCE</scope>
</reference>
<evidence type="ECO:0000256" key="5">
    <source>
        <dbReference type="ARBA" id="ARBA00022705"/>
    </source>
</evidence>
<keyword evidence="7" id="KW-0238">DNA-binding</keyword>
<dbReference type="RefSeq" id="YP_009487321.1">
    <property type="nucleotide sequence ID" value="NC_037777.1"/>
</dbReference>
<geneLocation type="mitochondrion" evidence="10"/>
<gene>
    <name evidence="10" type="primary">orf381</name>
</gene>
<evidence type="ECO:0000259" key="9">
    <source>
        <dbReference type="Pfam" id="PF03175"/>
    </source>
</evidence>
<dbReference type="EC" id="2.7.7.7" evidence="2"/>
<keyword evidence="4" id="KW-0548">Nucleotidyltransferase</keyword>
<evidence type="ECO:0000256" key="3">
    <source>
        <dbReference type="ARBA" id="ARBA00022679"/>
    </source>
</evidence>
<proteinExistence type="inferred from homology"/>
<dbReference type="Gene3D" id="3.90.1600.10">
    <property type="entry name" value="Palm domain of DNA polymerase"/>
    <property type="match status" value="2"/>
</dbReference>
<keyword evidence="3" id="KW-0808">Transferase</keyword>
<keyword evidence="5" id="KW-0235">DNA replication</keyword>
<sequence>MENENIPQLSGNIEKDIRQGYTGGSTDMFIPYGENIKCYDVNSLYPSVMIDQDMPIGKPIKFSGDISKFEKDAFGFFKVKVNCPENIMHPILQIRYKSGSEIRTISPVGNWSMWIFSEEMYNALKYGYTFEILERYTFERGITFKNYVEFLYNLRLEYSKDNPLNLIAKILLNSFYGRFGMNEILLKYEIVSKEEFEKIEENLIKDFIELEDNVLVGLKTEESEDNSNVSIAIAAAITAYARIHMSKFKNNSKIRLFYTDTDSIYTDSEIDSSYVDPKLLGKLKLEYFCEKAIFLGPKIYCLKTKNGLIIKVKGLKDISSLTFDSFNHLLSKKTIKVSHKKWFRKISEGKITIKDQLYTIIMTENKRKLLSYNNFLLFRIN</sequence>
<dbReference type="GO" id="GO:0006260">
    <property type="term" value="P:DNA replication"/>
    <property type="evidence" value="ECO:0007669"/>
    <property type="project" value="UniProtKB-KW"/>
</dbReference>
<dbReference type="AlphaFoldDB" id="A0A2S0U403"/>
<dbReference type="PROSITE" id="PS00116">
    <property type="entry name" value="DNA_POLYMERASE_B"/>
    <property type="match status" value="1"/>
</dbReference>
<name>A0A2S0U403_9AGAM</name>
<dbReference type="InterPro" id="IPR004868">
    <property type="entry name" value="DNA-dir_DNA_pol_B_mt/vir"/>
</dbReference>
<dbReference type="GO" id="GO:0000166">
    <property type="term" value="F:nucleotide binding"/>
    <property type="evidence" value="ECO:0007669"/>
    <property type="project" value="InterPro"/>
</dbReference>
<dbReference type="GO" id="GO:0003677">
    <property type="term" value="F:DNA binding"/>
    <property type="evidence" value="ECO:0007669"/>
    <property type="project" value="UniProtKB-KW"/>
</dbReference>
<keyword evidence="10" id="KW-0496">Mitochondrion</keyword>
<evidence type="ECO:0000256" key="7">
    <source>
        <dbReference type="ARBA" id="ARBA00023125"/>
    </source>
</evidence>
<evidence type="ECO:0000256" key="4">
    <source>
        <dbReference type="ARBA" id="ARBA00022695"/>
    </source>
</evidence>
<dbReference type="InterPro" id="IPR017964">
    <property type="entry name" value="DNA-dir_DNA_pol_B_CS"/>
</dbReference>
<keyword evidence="6" id="KW-0239">DNA-directed DNA polymerase</keyword>
<dbReference type="PRINTS" id="PR00106">
    <property type="entry name" value="DNAPOLB"/>
</dbReference>
<dbReference type="GO" id="GO:0003887">
    <property type="term" value="F:DNA-directed DNA polymerase activity"/>
    <property type="evidence" value="ECO:0007669"/>
    <property type="project" value="UniProtKB-KW"/>
</dbReference>
<dbReference type="InterPro" id="IPR043502">
    <property type="entry name" value="DNA/RNA_pol_sf"/>
</dbReference>
<comment type="catalytic activity">
    <reaction evidence="8">
        <text>DNA(n) + a 2'-deoxyribonucleoside 5'-triphosphate = DNA(n+1) + diphosphate</text>
        <dbReference type="Rhea" id="RHEA:22508"/>
        <dbReference type="Rhea" id="RHEA-COMP:17339"/>
        <dbReference type="Rhea" id="RHEA-COMP:17340"/>
        <dbReference type="ChEBI" id="CHEBI:33019"/>
        <dbReference type="ChEBI" id="CHEBI:61560"/>
        <dbReference type="ChEBI" id="CHEBI:173112"/>
        <dbReference type="EC" id="2.7.7.7"/>
    </reaction>
</comment>
<dbReference type="EMBL" id="MH138076">
    <property type="protein sequence ID" value="AWB36223.1"/>
    <property type="molecule type" value="Genomic_DNA"/>
</dbReference>
<organism evidence="10">
    <name type="scientific">Russula virescens</name>
    <dbReference type="NCBI Taxonomy" id="71688"/>
    <lineage>
        <taxon>Eukaryota</taxon>
        <taxon>Fungi</taxon>
        <taxon>Dikarya</taxon>
        <taxon>Basidiomycota</taxon>
        <taxon>Agaricomycotina</taxon>
        <taxon>Agaricomycetes</taxon>
        <taxon>Russulales</taxon>
        <taxon>Russulaceae</taxon>
        <taxon>Russula</taxon>
    </lineage>
</organism>
<feature type="domain" description="DNA-directed DNA polymerase family B mitochondria/virus" evidence="9">
    <location>
        <begin position="2"/>
        <end position="252"/>
    </location>
</feature>
<dbReference type="SUPFAM" id="SSF56672">
    <property type="entry name" value="DNA/RNA polymerases"/>
    <property type="match status" value="1"/>
</dbReference>